<feature type="binding site" description="covalent" evidence="13">
    <location>
        <position position="74"/>
    </location>
    <ligand>
        <name>heme</name>
        <dbReference type="ChEBI" id="CHEBI:30413"/>
        <label>2</label>
    </ligand>
</feature>
<keyword evidence="3 12" id="KW-0813">Transport</keyword>
<dbReference type="InterPro" id="IPR036280">
    <property type="entry name" value="Multihaem_cyt_sf"/>
</dbReference>
<evidence type="ECO:0000256" key="10">
    <source>
        <dbReference type="ARBA" id="ARBA00023004"/>
    </source>
</evidence>
<feature type="binding site" description="axial binding residue" evidence="14">
    <location>
        <position position="51"/>
    </location>
    <ligand>
        <name>heme</name>
        <dbReference type="ChEBI" id="CHEBI:30413"/>
        <label>1</label>
    </ligand>
    <ligandPart>
        <name>Fe</name>
        <dbReference type="ChEBI" id="CHEBI:18248"/>
    </ligandPart>
</feature>
<feature type="binding site" description="covalent" evidence="13">
    <location>
        <position position="134"/>
    </location>
    <ligand>
        <name>heme</name>
        <dbReference type="ChEBI" id="CHEBI:30413"/>
        <label>3</label>
    </ligand>
</feature>
<feature type="binding site" description="axial binding residue" evidence="14">
    <location>
        <position position="96"/>
    </location>
    <ligand>
        <name>heme</name>
        <dbReference type="ChEBI" id="CHEBI:30413"/>
        <label>1</label>
    </ligand>
    <ligandPart>
        <name>Fe</name>
        <dbReference type="ChEBI" id="CHEBI:18248"/>
    </ligandPart>
</feature>
<dbReference type="InterPro" id="IPR005126">
    <property type="entry name" value="NapC/NirT_cyt_c_N"/>
</dbReference>
<feature type="domain" description="NapC/NirT cytochrome c N-terminal" evidence="16">
    <location>
        <begin position="9"/>
        <end position="179"/>
    </location>
</feature>
<evidence type="ECO:0000256" key="3">
    <source>
        <dbReference type="ARBA" id="ARBA00022448"/>
    </source>
</evidence>
<feature type="binding site" description="axial binding residue" evidence="14">
    <location>
        <position position="175"/>
    </location>
    <ligand>
        <name>heme</name>
        <dbReference type="ChEBI" id="CHEBI:30413"/>
        <label>2</label>
    </ligand>
    <ligandPart>
        <name>Fe</name>
        <dbReference type="ChEBI" id="CHEBI:18248"/>
    </ligandPart>
</feature>
<feature type="binding site" description="axial binding residue" evidence="14">
    <location>
        <position position="78"/>
    </location>
    <ligand>
        <name>heme</name>
        <dbReference type="ChEBI" id="CHEBI:30413"/>
        <label>2</label>
    </ligand>
    <ligandPart>
        <name>Fe</name>
        <dbReference type="ChEBI" id="CHEBI:18248"/>
    </ligandPart>
</feature>
<dbReference type="GO" id="GO:0046872">
    <property type="term" value="F:metal ion binding"/>
    <property type="evidence" value="ECO:0007669"/>
    <property type="project" value="UniProtKB-KW"/>
</dbReference>
<keyword evidence="6 15" id="KW-0812">Transmembrane</keyword>
<reference evidence="17 18" key="1">
    <citation type="submission" date="2016-12" db="EMBL/GenBank/DDBJ databases">
        <title>Thioflexothrix psekupsii D3 genome sequencing and assembly.</title>
        <authorList>
            <person name="Fomenkov A."/>
            <person name="Vincze T."/>
            <person name="Grabovich M."/>
            <person name="Anton B.P."/>
            <person name="Dubinina G."/>
            <person name="Orlova M."/>
            <person name="Belousova E."/>
            <person name="Roberts R.J."/>
        </authorList>
    </citation>
    <scope>NUCLEOTIDE SEQUENCE [LARGE SCALE GENOMIC DNA]</scope>
    <source>
        <strain evidence="17">D3</strain>
    </source>
</reference>
<evidence type="ECO:0000256" key="13">
    <source>
        <dbReference type="PIRSR" id="PIRSR000013-1"/>
    </source>
</evidence>
<dbReference type="FunFam" id="1.10.3820.10:FF:000001">
    <property type="entry name" value="Cytochrome c-type protein"/>
    <property type="match status" value="1"/>
</dbReference>
<feature type="binding site" description="covalent" evidence="13">
    <location>
        <position position="169"/>
    </location>
    <ligand>
        <name>heme</name>
        <dbReference type="ChEBI" id="CHEBI:30413"/>
        <label>4</label>
    </ligand>
</feature>
<evidence type="ECO:0000256" key="15">
    <source>
        <dbReference type="SAM" id="Phobius"/>
    </source>
</evidence>
<dbReference type="GO" id="GO:0009055">
    <property type="term" value="F:electron transfer activity"/>
    <property type="evidence" value="ECO:0007669"/>
    <property type="project" value="TreeGrafter"/>
</dbReference>
<dbReference type="GO" id="GO:0019333">
    <property type="term" value="P:denitrification pathway"/>
    <property type="evidence" value="ECO:0007669"/>
    <property type="project" value="InterPro"/>
</dbReference>
<evidence type="ECO:0000256" key="9">
    <source>
        <dbReference type="ARBA" id="ARBA00022989"/>
    </source>
</evidence>
<dbReference type="GO" id="GO:0009061">
    <property type="term" value="P:anaerobic respiration"/>
    <property type="evidence" value="ECO:0007669"/>
    <property type="project" value="TreeGrafter"/>
</dbReference>
<evidence type="ECO:0000256" key="14">
    <source>
        <dbReference type="PIRSR" id="PIRSR000013-2"/>
    </source>
</evidence>
<feature type="binding site" evidence="13">
    <location>
        <position position="96"/>
    </location>
    <ligand>
        <name>a menaquinol</name>
        <dbReference type="ChEBI" id="CHEBI:18151"/>
    </ligand>
</feature>
<protein>
    <recommendedName>
        <fullName evidence="12">Cytochrome c-type protein</fullName>
    </recommendedName>
</protein>
<dbReference type="SUPFAM" id="SSF48695">
    <property type="entry name" value="Multiheme cytochromes"/>
    <property type="match status" value="1"/>
</dbReference>
<dbReference type="PIRSF" id="PIRSF000013">
    <property type="entry name" value="4_hem_cytochrm_NapC"/>
    <property type="match status" value="1"/>
</dbReference>
<evidence type="ECO:0000256" key="5">
    <source>
        <dbReference type="ARBA" id="ARBA00022617"/>
    </source>
</evidence>
<feature type="binding site" description="covalent" evidence="13">
    <location>
        <position position="45"/>
    </location>
    <ligand>
        <name>heme</name>
        <dbReference type="ChEBI" id="CHEBI:30413"/>
        <label>1</label>
    </ligand>
</feature>
<feature type="binding site" description="covalent" evidence="13">
    <location>
        <position position="166"/>
    </location>
    <ligand>
        <name>heme</name>
        <dbReference type="ChEBI" id="CHEBI:30413"/>
        <label>4</label>
    </ligand>
</feature>
<dbReference type="InterPro" id="IPR051174">
    <property type="entry name" value="Cytochrome_c-type_ET"/>
</dbReference>
<accession>A0A251X9B4</accession>
<sequence length="196" mass="22279">METAAPAKRSKWRLFFAIFAILLIGGVGGIGFTVGLEYTNTTEFCVSCHSMQTNYEELKQSMHWSNASGVHAGCADCHVPKEFFPKMHAKIIAAKDVWHEIMGTIDTPEKYEARRWQMANMVWDKMMATDSRECRTCHSFDHMDLSAQDRFARNRHERAQERGQTCIECHRGIVHTMPDEPEQAEEAPPAEEEAAG</sequence>
<dbReference type="EMBL" id="MSLT01000012">
    <property type="protein sequence ID" value="OUD14649.1"/>
    <property type="molecule type" value="Genomic_DNA"/>
</dbReference>
<feature type="binding site" description="covalent" evidence="13">
    <location>
        <position position="48"/>
    </location>
    <ligand>
        <name>heme</name>
        <dbReference type="ChEBI" id="CHEBI:30413"/>
        <label>1</label>
    </ligand>
</feature>
<evidence type="ECO:0000256" key="7">
    <source>
        <dbReference type="ARBA" id="ARBA00022723"/>
    </source>
</evidence>
<keyword evidence="7 12" id="KW-0479">Metal-binding</keyword>
<evidence type="ECO:0000259" key="16">
    <source>
        <dbReference type="Pfam" id="PF03264"/>
    </source>
</evidence>
<feature type="transmembrane region" description="Helical" evidence="15">
    <location>
        <begin position="12"/>
        <end position="36"/>
    </location>
</feature>
<dbReference type="PANTHER" id="PTHR30333:SF3">
    <property type="entry name" value="CYTOCHROME C-TYPE PROTEIN TORY"/>
    <property type="match status" value="1"/>
</dbReference>
<comment type="caution">
    <text evidence="17">The sequence shown here is derived from an EMBL/GenBank/DDBJ whole genome shotgun (WGS) entry which is preliminary data.</text>
</comment>
<dbReference type="Proteomes" id="UP000194798">
    <property type="component" value="Unassembled WGS sequence"/>
</dbReference>
<gene>
    <name evidence="17" type="ORF">TPSD3_07225</name>
</gene>
<dbReference type="Pfam" id="PF03264">
    <property type="entry name" value="Cytochrom_NNT"/>
    <property type="match status" value="1"/>
</dbReference>
<feature type="binding site" description="axial binding residue" evidence="14">
    <location>
        <position position="138"/>
    </location>
    <ligand>
        <name>heme</name>
        <dbReference type="ChEBI" id="CHEBI:30413"/>
        <label>3</label>
    </ligand>
    <ligandPart>
        <name>Fe</name>
        <dbReference type="ChEBI" id="CHEBI:18248"/>
    </ligandPart>
</feature>
<comment type="PTM">
    <text evidence="12">Binds 4 heme groups per subunit.</text>
</comment>
<evidence type="ECO:0000313" key="18">
    <source>
        <dbReference type="Proteomes" id="UP000194798"/>
    </source>
</evidence>
<organism evidence="17 18">
    <name type="scientific">Thioflexithrix psekupsensis</name>
    <dbReference type="NCBI Taxonomy" id="1570016"/>
    <lineage>
        <taxon>Bacteria</taxon>
        <taxon>Pseudomonadati</taxon>
        <taxon>Pseudomonadota</taxon>
        <taxon>Gammaproteobacteria</taxon>
        <taxon>Thiotrichales</taxon>
        <taxon>Thioflexithrix</taxon>
    </lineage>
</organism>
<feature type="binding site" description="covalent" evidence="13">
    <location>
        <position position="137"/>
    </location>
    <ligand>
        <name>heme</name>
        <dbReference type="ChEBI" id="CHEBI:30413"/>
        <label>3</label>
    </ligand>
</feature>
<evidence type="ECO:0000256" key="11">
    <source>
        <dbReference type="ARBA" id="ARBA00023136"/>
    </source>
</evidence>
<comment type="cofactor">
    <cofactor evidence="13">
        <name>heme</name>
        <dbReference type="ChEBI" id="CHEBI:30413"/>
    </cofactor>
    <text evidence="13">Binds 4 heme groups per subunit.</text>
</comment>
<dbReference type="Gene3D" id="1.10.3820.10">
    <property type="entry name" value="Di-heme elbow motif domain"/>
    <property type="match status" value="1"/>
</dbReference>
<keyword evidence="8 12" id="KW-0249">Electron transport</keyword>
<evidence type="ECO:0000256" key="12">
    <source>
        <dbReference type="PIRNR" id="PIRNR000013"/>
    </source>
</evidence>
<comment type="similarity">
    <text evidence="2">Belongs to the NapC/NirT/NrfH family.</text>
</comment>
<dbReference type="GO" id="GO:0005886">
    <property type="term" value="C:plasma membrane"/>
    <property type="evidence" value="ECO:0007669"/>
    <property type="project" value="UniProtKB-SubCell"/>
</dbReference>
<dbReference type="GO" id="GO:0020037">
    <property type="term" value="F:heme binding"/>
    <property type="evidence" value="ECO:0007669"/>
    <property type="project" value="InterPro"/>
</dbReference>
<proteinExistence type="inferred from homology"/>
<keyword evidence="4" id="KW-1003">Cell membrane</keyword>
<evidence type="ECO:0000256" key="8">
    <source>
        <dbReference type="ARBA" id="ARBA00022982"/>
    </source>
</evidence>
<keyword evidence="18" id="KW-1185">Reference proteome</keyword>
<comment type="subcellular location">
    <subcellularLocation>
        <location evidence="1">Cell membrane</location>
        <topology evidence="1">Single-pass membrane protein</topology>
    </subcellularLocation>
</comment>
<dbReference type="InterPro" id="IPR038266">
    <property type="entry name" value="NapC/NirT_cytc_sf"/>
</dbReference>
<feature type="binding site" description="covalent" evidence="13">
    <location>
        <position position="77"/>
    </location>
    <ligand>
        <name>heme</name>
        <dbReference type="ChEBI" id="CHEBI:30413"/>
        <label>2</label>
    </ligand>
</feature>
<keyword evidence="9 15" id="KW-1133">Transmembrane helix</keyword>
<keyword evidence="11 15" id="KW-0472">Membrane</keyword>
<dbReference type="InterPro" id="IPR024717">
    <property type="entry name" value="NapC/NirT/NrfH"/>
</dbReference>
<keyword evidence="10 12" id="KW-0408">Iron</keyword>
<keyword evidence="5 12" id="KW-0349">Heme</keyword>
<evidence type="ECO:0000256" key="1">
    <source>
        <dbReference type="ARBA" id="ARBA00004162"/>
    </source>
</evidence>
<evidence type="ECO:0000256" key="4">
    <source>
        <dbReference type="ARBA" id="ARBA00022475"/>
    </source>
</evidence>
<evidence type="ECO:0000256" key="2">
    <source>
        <dbReference type="ARBA" id="ARBA00007395"/>
    </source>
</evidence>
<evidence type="ECO:0000256" key="6">
    <source>
        <dbReference type="ARBA" id="ARBA00022692"/>
    </source>
</evidence>
<name>A0A251X9B4_9GAMM</name>
<dbReference type="PANTHER" id="PTHR30333">
    <property type="entry name" value="CYTOCHROME C-TYPE PROTEIN"/>
    <property type="match status" value="1"/>
</dbReference>
<evidence type="ECO:0000313" key="17">
    <source>
        <dbReference type="EMBL" id="OUD14649.1"/>
    </source>
</evidence>
<feature type="binding site" description="axial binding residue" evidence="14">
    <location>
        <position position="170"/>
    </location>
    <ligand>
        <name>heme</name>
        <dbReference type="ChEBI" id="CHEBI:30413"/>
        <label>4</label>
    </ligand>
    <ligandPart>
        <name>Fe</name>
        <dbReference type="ChEBI" id="CHEBI:18248"/>
    </ligandPart>
</feature>
<dbReference type="AlphaFoldDB" id="A0A251X9B4"/>